<sequence length="832" mass="94814">MVLLHQLMVRGVRSVGPSEEETQVIRFLDPLTIISGPNGSGKTTLIEALNYVTTGALPAGKLASFVHSLEASNKPRVDGMVKLQFKDCKGRVCVATKRVNATMKKGGKLQCKSDEFNIQITTADGQVNSLSSKVADFQKEVVNLLGVPASILDNVIFCHQEESQWPLSEPKELKQRFDHIFQLTRFVKALDVMKKMKKDYEGELAALIEKQACKEMVVKSKKKYLQQRDSCEQLRKESKEKISALEEKVKECGSVIAKANEELVKLEALERKAEVKRAELHVLKDQLTRIRVSPYPGSESELRAEIREMDSSSEFRELEAQRDRLKMKIDSISKDIMRIKREKDEAECEMRKVMSCEMVRRDLEKEVEVAERELRATYQLIGPDYVGELQKKIELEEQEMKKLKESSASEREKEQTRLDVAQMKCTKLSCEMESASSAMETLNREIKTVERKLQDAAVSSNEIAGLSEKINTLETRMSTMPDIDEKRTERLRTQRQRLQKELEALRQSCSNAEEFEGTEREVQRKSSKKTELEHELEDLLEKHSDAFVSTLGKNTNGPWSASVNSSLKSGEESNKVIENDLKRCERDLDRASQSLKQSSAEEEKLINEVEQLRKKIFDLCGCSSQEVAENLSETRHLLSKARKELSSLSTKAMLYESWSEETKARSCCPLCERKFSSKAGANELSGKLLDMSLSMPDDIERLEKQVAEAEERERKLASAVVYVDQCKKIMEEKVRQVRKQMSESRKEEAALTTKVGELRDAMEKALITHRKLLEIKADVSLMDSLFTSIQTLNSELEELNRSLSRLPHSRSVQDMKKELAEKEVVILPFMSP</sequence>
<evidence type="ECO:0000256" key="9">
    <source>
        <dbReference type="ARBA" id="ARBA00022801"/>
    </source>
</evidence>
<dbReference type="GO" id="GO:0070192">
    <property type="term" value="P:chromosome organization involved in meiotic cell cycle"/>
    <property type="evidence" value="ECO:0007669"/>
    <property type="project" value="TreeGrafter"/>
</dbReference>
<evidence type="ECO:0000256" key="1">
    <source>
        <dbReference type="ARBA" id="ARBA00001947"/>
    </source>
</evidence>
<evidence type="ECO:0000256" key="3">
    <source>
        <dbReference type="ARBA" id="ARBA00004286"/>
    </source>
</evidence>
<evidence type="ECO:0000313" key="21">
    <source>
        <dbReference type="EMBL" id="EYC20857.1"/>
    </source>
</evidence>
<dbReference type="AlphaFoldDB" id="A0A016V1F1"/>
<dbReference type="EMBL" id="JARK01001356">
    <property type="protein sequence ID" value="EYC20857.1"/>
    <property type="molecule type" value="Genomic_DNA"/>
</dbReference>
<feature type="binding site" evidence="18">
    <location>
        <position position="671"/>
    </location>
    <ligand>
        <name>Zn(2+)</name>
        <dbReference type="ChEBI" id="CHEBI:29105"/>
    </ligand>
</feature>
<keyword evidence="15" id="KW-0539">Nucleus</keyword>
<keyword evidence="7" id="KW-0547">Nucleotide-binding</keyword>
<feature type="coiled-coil region" evidence="19">
    <location>
        <begin position="488"/>
        <end position="542"/>
    </location>
</feature>
<comment type="subcellular location">
    <subcellularLocation>
        <location evidence="3">Chromosome</location>
    </subcellularLocation>
    <subcellularLocation>
        <location evidence="2">Nucleus</location>
    </subcellularLocation>
</comment>
<dbReference type="GO" id="GO:0000722">
    <property type="term" value="P:telomere maintenance via recombination"/>
    <property type="evidence" value="ECO:0007669"/>
    <property type="project" value="TreeGrafter"/>
</dbReference>
<evidence type="ECO:0000256" key="13">
    <source>
        <dbReference type="ARBA" id="ARBA00023054"/>
    </source>
</evidence>
<keyword evidence="9" id="KW-0378">Hydrolase</keyword>
<proteinExistence type="inferred from homology"/>
<evidence type="ECO:0000256" key="8">
    <source>
        <dbReference type="ARBA" id="ARBA00022763"/>
    </source>
</evidence>
<dbReference type="Gene3D" id="3.40.50.300">
    <property type="entry name" value="P-loop containing nucleotide triphosphate hydrolases"/>
    <property type="match status" value="1"/>
</dbReference>
<feature type="coiled-coil region" evidence="19">
    <location>
        <begin position="190"/>
        <end position="286"/>
    </location>
</feature>
<keyword evidence="6 18" id="KW-0479">Metal-binding</keyword>
<dbReference type="Proteomes" id="UP000024635">
    <property type="component" value="Unassembled WGS sequence"/>
</dbReference>
<dbReference type="GO" id="GO:0000794">
    <property type="term" value="C:condensed nuclear chromosome"/>
    <property type="evidence" value="ECO:0007669"/>
    <property type="project" value="TreeGrafter"/>
</dbReference>
<evidence type="ECO:0000256" key="6">
    <source>
        <dbReference type="ARBA" id="ARBA00022723"/>
    </source>
</evidence>
<feature type="coiled-coil region" evidence="19">
    <location>
        <begin position="567"/>
        <end position="615"/>
    </location>
</feature>
<dbReference type="PANTHER" id="PTHR18867:SF12">
    <property type="entry name" value="DNA REPAIR PROTEIN RAD50"/>
    <property type="match status" value="1"/>
</dbReference>
<dbReference type="InterPro" id="IPR038729">
    <property type="entry name" value="Rad50/SbcC_AAA"/>
</dbReference>
<evidence type="ECO:0000256" key="5">
    <source>
        <dbReference type="ARBA" id="ARBA00022454"/>
    </source>
</evidence>
<dbReference type="GO" id="GO:0043047">
    <property type="term" value="F:single-stranded telomeric DNA binding"/>
    <property type="evidence" value="ECO:0007669"/>
    <property type="project" value="TreeGrafter"/>
</dbReference>
<comment type="similarity">
    <text evidence="4">Belongs to the SMC family. RAD50 subfamily.</text>
</comment>
<reference evidence="22" key="1">
    <citation type="journal article" date="2015" name="Nat. Genet.">
        <title>The genome and transcriptome of the zoonotic hookworm Ancylostoma ceylanicum identify infection-specific gene families.</title>
        <authorList>
            <person name="Schwarz E.M."/>
            <person name="Hu Y."/>
            <person name="Antoshechkin I."/>
            <person name="Miller M.M."/>
            <person name="Sternberg P.W."/>
            <person name="Aroian R.V."/>
        </authorList>
    </citation>
    <scope>NUCLEOTIDE SEQUENCE</scope>
    <source>
        <strain evidence="22">HY135</strain>
    </source>
</reference>
<comment type="caution">
    <text evidence="21">The sequence shown here is derived from an EMBL/GenBank/DDBJ whole genome shotgun (WGS) entry which is preliminary data.</text>
</comment>
<dbReference type="GO" id="GO:0051880">
    <property type="term" value="F:G-quadruplex DNA binding"/>
    <property type="evidence" value="ECO:0007669"/>
    <property type="project" value="TreeGrafter"/>
</dbReference>
<evidence type="ECO:0000259" key="20">
    <source>
        <dbReference type="PROSITE" id="PS51131"/>
    </source>
</evidence>
<evidence type="ECO:0000313" key="22">
    <source>
        <dbReference type="Proteomes" id="UP000024635"/>
    </source>
</evidence>
<name>A0A016V1F1_9BILA</name>
<evidence type="ECO:0000256" key="4">
    <source>
        <dbReference type="ARBA" id="ARBA00009439"/>
    </source>
</evidence>
<keyword evidence="14" id="KW-0234">DNA repair</keyword>
<evidence type="ECO:0000256" key="16">
    <source>
        <dbReference type="ARBA" id="ARBA00023254"/>
    </source>
</evidence>
<organism evidence="21 22">
    <name type="scientific">Ancylostoma ceylanicum</name>
    <dbReference type="NCBI Taxonomy" id="53326"/>
    <lineage>
        <taxon>Eukaryota</taxon>
        <taxon>Metazoa</taxon>
        <taxon>Ecdysozoa</taxon>
        <taxon>Nematoda</taxon>
        <taxon>Chromadorea</taxon>
        <taxon>Rhabditida</taxon>
        <taxon>Rhabditina</taxon>
        <taxon>Rhabditomorpha</taxon>
        <taxon>Strongyloidea</taxon>
        <taxon>Ancylostomatidae</taxon>
        <taxon>Ancylostomatinae</taxon>
        <taxon>Ancylostoma</taxon>
    </lineage>
</organism>
<gene>
    <name evidence="21" type="primary">Acey_s0020.g107</name>
    <name evidence="21" type="ORF">Y032_0020g107</name>
</gene>
<evidence type="ECO:0000256" key="19">
    <source>
        <dbReference type="SAM" id="Coils"/>
    </source>
</evidence>
<evidence type="ECO:0000256" key="17">
    <source>
        <dbReference type="ARBA" id="ARBA00049360"/>
    </source>
</evidence>
<keyword evidence="13 19" id="KW-0175">Coiled coil</keyword>
<comment type="catalytic activity">
    <reaction evidence="17">
        <text>ATP + H2O = ADP + phosphate + H(+)</text>
        <dbReference type="Rhea" id="RHEA:13065"/>
        <dbReference type="ChEBI" id="CHEBI:15377"/>
        <dbReference type="ChEBI" id="CHEBI:15378"/>
        <dbReference type="ChEBI" id="CHEBI:30616"/>
        <dbReference type="ChEBI" id="CHEBI:43474"/>
        <dbReference type="ChEBI" id="CHEBI:456216"/>
    </reaction>
</comment>
<keyword evidence="5" id="KW-0158">Chromosome</keyword>
<evidence type="ECO:0000256" key="15">
    <source>
        <dbReference type="ARBA" id="ARBA00023242"/>
    </source>
</evidence>
<keyword evidence="16" id="KW-0469">Meiosis</keyword>
<evidence type="ECO:0000256" key="12">
    <source>
        <dbReference type="ARBA" id="ARBA00022842"/>
    </source>
</evidence>
<keyword evidence="8" id="KW-0227">DNA damage</keyword>
<dbReference type="SUPFAM" id="SSF52540">
    <property type="entry name" value="P-loop containing nucleoside triphosphate hydrolases"/>
    <property type="match status" value="1"/>
</dbReference>
<dbReference type="InterPro" id="IPR027417">
    <property type="entry name" value="P-loop_NTPase"/>
</dbReference>
<dbReference type="GO" id="GO:0003691">
    <property type="term" value="F:double-stranded telomeric DNA binding"/>
    <property type="evidence" value="ECO:0007669"/>
    <property type="project" value="TreeGrafter"/>
</dbReference>
<dbReference type="GO" id="GO:0005524">
    <property type="term" value="F:ATP binding"/>
    <property type="evidence" value="ECO:0007669"/>
    <property type="project" value="UniProtKB-KW"/>
</dbReference>
<keyword evidence="22" id="KW-1185">Reference proteome</keyword>
<dbReference type="PANTHER" id="PTHR18867">
    <property type="entry name" value="RAD50"/>
    <property type="match status" value="1"/>
</dbReference>
<evidence type="ECO:0000256" key="2">
    <source>
        <dbReference type="ARBA" id="ARBA00004123"/>
    </source>
</evidence>
<keyword evidence="12" id="KW-0460">Magnesium</keyword>
<evidence type="ECO:0000256" key="11">
    <source>
        <dbReference type="ARBA" id="ARBA00022840"/>
    </source>
</evidence>
<dbReference type="GO" id="GO:0007004">
    <property type="term" value="P:telomere maintenance via telomerase"/>
    <property type="evidence" value="ECO:0007669"/>
    <property type="project" value="TreeGrafter"/>
</dbReference>
<accession>A0A016V1F1</accession>
<dbReference type="Pfam" id="PF04423">
    <property type="entry name" value="Rad50_zn_hook"/>
    <property type="match status" value="1"/>
</dbReference>
<evidence type="ECO:0000256" key="14">
    <source>
        <dbReference type="ARBA" id="ARBA00023204"/>
    </source>
</evidence>
<protein>
    <recommendedName>
        <fullName evidence="20">Zinc-hook domain-containing protein</fullName>
    </recommendedName>
</protein>
<comment type="cofactor">
    <cofactor evidence="1">
        <name>Zn(2+)</name>
        <dbReference type="ChEBI" id="CHEBI:29105"/>
    </cofactor>
</comment>
<feature type="domain" description="Zinc-hook" evidence="20">
    <location>
        <begin position="621"/>
        <end position="721"/>
    </location>
</feature>
<dbReference type="OrthoDB" id="18797at2759"/>
<feature type="coiled-coil region" evidence="19">
    <location>
        <begin position="315"/>
        <end position="459"/>
    </location>
</feature>
<dbReference type="GO" id="GO:0016887">
    <property type="term" value="F:ATP hydrolysis activity"/>
    <property type="evidence" value="ECO:0007669"/>
    <property type="project" value="InterPro"/>
</dbReference>
<dbReference type="GO" id="GO:0030870">
    <property type="term" value="C:Mre11 complex"/>
    <property type="evidence" value="ECO:0007669"/>
    <property type="project" value="TreeGrafter"/>
</dbReference>
<dbReference type="SUPFAM" id="SSF75712">
    <property type="entry name" value="Rad50 coiled-coil Zn hook"/>
    <property type="match status" value="1"/>
</dbReference>
<dbReference type="GO" id="GO:0046872">
    <property type="term" value="F:metal ion binding"/>
    <property type="evidence" value="ECO:0007669"/>
    <property type="project" value="UniProtKB-UniRule"/>
</dbReference>
<evidence type="ECO:0000256" key="10">
    <source>
        <dbReference type="ARBA" id="ARBA00022833"/>
    </source>
</evidence>
<feature type="coiled-coil region" evidence="19">
    <location>
        <begin position="699"/>
        <end position="747"/>
    </location>
</feature>
<evidence type="ECO:0000256" key="7">
    <source>
        <dbReference type="ARBA" id="ARBA00022741"/>
    </source>
</evidence>
<evidence type="ECO:0000256" key="18">
    <source>
        <dbReference type="PROSITE-ProRule" id="PRU00471"/>
    </source>
</evidence>
<dbReference type="GO" id="GO:0006302">
    <property type="term" value="P:double-strand break repair"/>
    <property type="evidence" value="ECO:0007669"/>
    <property type="project" value="InterPro"/>
</dbReference>
<keyword evidence="10 18" id="KW-0862">Zinc</keyword>
<keyword evidence="11" id="KW-0067">ATP-binding</keyword>
<dbReference type="InterPro" id="IPR013134">
    <property type="entry name" value="Zn_hook_RAD50"/>
</dbReference>
<feature type="binding site" evidence="18">
    <location>
        <position position="668"/>
    </location>
    <ligand>
        <name>Zn(2+)</name>
        <dbReference type="ChEBI" id="CHEBI:29105"/>
    </ligand>
</feature>
<dbReference type="PROSITE" id="PS51131">
    <property type="entry name" value="ZN_HOOK"/>
    <property type="match status" value="1"/>
</dbReference>
<dbReference type="Pfam" id="PF13476">
    <property type="entry name" value="AAA_23"/>
    <property type="match status" value="1"/>
</dbReference>